<dbReference type="AlphaFoldDB" id="A0A9P5YBF2"/>
<evidence type="ECO:0000256" key="1">
    <source>
        <dbReference type="ARBA" id="ARBA00022574"/>
    </source>
</evidence>
<protein>
    <submittedName>
        <fullName evidence="5">WD40-repeat-containing domain protein</fullName>
    </submittedName>
</protein>
<dbReference type="OrthoDB" id="308449at2759"/>
<gene>
    <name evidence="5" type="ORF">BDZ94DRAFT_1252314</name>
</gene>
<evidence type="ECO:0000256" key="2">
    <source>
        <dbReference type="ARBA" id="ARBA00022737"/>
    </source>
</evidence>
<feature type="compositionally biased region" description="Acidic residues" evidence="4">
    <location>
        <begin position="457"/>
        <end position="496"/>
    </location>
</feature>
<dbReference type="InterPro" id="IPR051959">
    <property type="entry name" value="PAK1-Kinase_Regulator"/>
</dbReference>
<dbReference type="Pfam" id="PF00400">
    <property type="entry name" value="WD40"/>
    <property type="match status" value="3"/>
</dbReference>
<dbReference type="PROSITE" id="PS50294">
    <property type="entry name" value="WD_REPEATS_REGION"/>
    <property type="match status" value="2"/>
</dbReference>
<reference evidence="5" key="1">
    <citation type="submission" date="2020-11" db="EMBL/GenBank/DDBJ databases">
        <authorList>
            <consortium name="DOE Joint Genome Institute"/>
            <person name="Ahrendt S."/>
            <person name="Riley R."/>
            <person name="Andreopoulos W."/>
            <person name="Labutti K."/>
            <person name="Pangilinan J."/>
            <person name="Ruiz-Duenas F.J."/>
            <person name="Barrasa J.M."/>
            <person name="Sanchez-Garcia M."/>
            <person name="Camarero S."/>
            <person name="Miyauchi S."/>
            <person name="Serrano A."/>
            <person name="Linde D."/>
            <person name="Babiker R."/>
            <person name="Drula E."/>
            <person name="Ayuso-Fernandez I."/>
            <person name="Pacheco R."/>
            <person name="Padilla G."/>
            <person name="Ferreira P."/>
            <person name="Barriuso J."/>
            <person name="Kellner H."/>
            <person name="Castanera R."/>
            <person name="Alfaro M."/>
            <person name="Ramirez L."/>
            <person name="Pisabarro A.G."/>
            <person name="Kuo A."/>
            <person name="Tritt A."/>
            <person name="Lipzen A."/>
            <person name="He G."/>
            <person name="Yan M."/>
            <person name="Ng V."/>
            <person name="Cullen D."/>
            <person name="Martin F."/>
            <person name="Rosso M.-N."/>
            <person name="Henrissat B."/>
            <person name="Hibbett D."/>
            <person name="Martinez A.T."/>
            <person name="Grigoriev I.V."/>
        </authorList>
    </citation>
    <scope>NUCLEOTIDE SEQUENCE</scope>
    <source>
        <strain evidence="5">CBS 247.69</strain>
    </source>
</reference>
<dbReference type="EMBL" id="MU150243">
    <property type="protein sequence ID" value="KAF9466189.1"/>
    <property type="molecule type" value="Genomic_DNA"/>
</dbReference>
<feature type="compositionally biased region" description="Low complexity" evidence="4">
    <location>
        <begin position="72"/>
        <end position="82"/>
    </location>
</feature>
<feature type="compositionally biased region" description="Low complexity" evidence="4">
    <location>
        <begin position="26"/>
        <end position="37"/>
    </location>
</feature>
<comment type="caution">
    <text evidence="5">The sequence shown here is derived from an EMBL/GenBank/DDBJ whole genome shotgun (WGS) entry which is preliminary data.</text>
</comment>
<dbReference type="InterPro" id="IPR001680">
    <property type="entry name" value="WD40_rpt"/>
</dbReference>
<keyword evidence="1 3" id="KW-0853">WD repeat</keyword>
<sequence>MAKHPQKAQPSEPATKKQRIAKHVAKASASKAKNASQPAPPAPKHVEIPPVSAKAKGKEKATEARPPTPPVKSQSKAKSTSKSKPKENAPRVLPTTFKVIAGSYEKLLYGLEGTTTVGENSNVEFHLKPEFMFPAHVSCIKAVAASPDGGKWLATGSADEIIKVWDLRRKKEIGGLMHHEGSVTHLSFPSRSHLLSASEDGTLCLFRARDWSVLRALRGHKGRVNSVAVHPSGKVALSVGKDKTLRMWDLMRGKGSASTKLGKEGEMVRWSINGSLFAVQAGSTIDLYNTEMELLHTITHPSRLHDIIFCKRVEGNGEVLFAAAEDKKLSIYDVSNDPEKVPNVIAEMIGHENRVKAVQTLDIALPPSSSGRLSTTIVCTASSDGKIHLYDIAALPATSLNAGEAQKPVEISPLVTYDSKGTRLTCLTLGDGELDKSGVPVNGKRKRDSVNVGSGGESDDDDDDEIGWAEEGDGTEEESEQEQEGEEEEEGEEDSD</sequence>
<dbReference type="InterPro" id="IPR019775">
    <property type="entry name" value="WD40_repeat_CS"/>
</dbReference>
<feature type="repeat" description="WD" evidence="3">
    <location>
        <begin position="217"/>
        <end position="258"/>
    </location>
</feature>
<evidence type="ECO:0000256" key="3">
    <source>
        <dbReference type="PROSITE-ProRule" id="PRU00221"/>
    </source>
</evidence>
<evidence type="ECO:0000313" key="6">
    <source>
        <dbReference type="Proteomes" id="UP000807353"/>
    </source>
</evidence>
<dbReference type="PANTHER" id="PTHR44675">
    <property type="entry name" value="PAK1 INTERACTING PROTEIN 1"/>
    <property type="match status" value="1"/>
</dbReference>
<feature type="repeat" description="WD" evidence="3">
    <location>
        <begin position="133"/>
        <end position="175"/>
    </location>
</feature>
<dbReference type="SUPFAM" id="SSF50978">
    <property type="entry name" value="WD40 repeat-like"/>
    <property type="match status" value="1"/>
</dbReference>
<proteinExistence type="predicted"/>
<feature type="region of interest" description="Disordered" evidence="4">
    <location>
        <begin position="430"/>
        <end position="496"/>
    </location>
</feature>
<dbReference type="Proteomes" id="UP000807353">
    <property type="component" value="Unassembled WGS sequence"/>
</dbReference>
<organism evidence="5 6">
    <name type="scientific">Collybia nuda</name>
    <dbReference type="NCBI Taxonomy" id="64659"/>
    <lineage>
        <taxon>Eukaryota</taxon>
        <taxon>Fungi</taxon>
        <taxon>Dikarya</taxon>
        <taxon>Basidiomycota</taxon>
        <taxon>Agaricomycotina</taxon>
        <taxon>Agaricomycetes</taxon>
        <taxon>Agaricomycetidae</taxon>
        <taxon>Agaricales</taxon>
        <taxon>Tricholomatineae</taxon>
        <taxon>Clitocybaceae</taxon>
        <taxon>Collybia</taxon>
    </lineage>
</organism>
<dbReference type="InterPro" id="IPR036322">
    <property type="entry name" value="WD40_repeat_dom_sf"/>
</dbReference>
<feature type="region of interest" description="Disordered" evidence="4">
    <location>
        <begin position="1"/>
        <end position="90"/>
    </location>
</feature>
<dbReference type="InterPro" id="IPR015943">
    <property type="entry name" value="WD40/YVTN_repeat-like_dom_sf"/>
</dbReference>
<keyword evidence="6" id="KW-1185">Reference proteome</keyword>
<evidence type="ECO:0000256" key="4">
    <source>
        <dbReference type="SAM" id="MobiDB-lite"/>
    </source>
</evidence>
<name>A0A9P5YBF2_9AGAR</name>
<dbReference type="SMART" id="SM00320">
    <property type="entry name" value="WD40"/>
    <property type="match status" value="5"/>
</dbReference>
<feature type="compositionally biased region" description="Basic residues" evidence="4">
    <location>
        <begin position="16"/>
        <end position="25"/>
    </location>
</feature>
<dbReference type="PANTHER" id="PTHR44675:SF1">
    <property type="entry name" value="P21-ACTIVATED PROTEIN KINASE-INTERACTING PROTEIN 1"/>
    <property type="match status" value="1"/>
</dbReference>
<keyword evidence="2" id="KW-0677">Repeat</keyword>
<evidence type="ECO:0000313" key="5">
    <source>
        <dbReference type="EMBL" id="KAF9466189.1"/>
    </source>
</evidence>
<dbReference type="PROSITE" id="PS00678">
    <property type="entry name" value="WD_REPEATS_1"/>
    <property type="match status" value="2"/>
</dbReference>
<dbReference type="Gene3D" id="2.130.10.10">
    <property type="entry name" value="YVTN repeat-like/Quinoprotein amine dehydrogenase"/>
    <property type="match status" value="2"/>
</dbReference>
<accession>A0A9P5YBF2</accession>
<dbReference type="PROSITE" id="PS50082">
    <property type="entry name" value="WD_REPEATS_2"/>
    <property type="match status" value="2"/>
</dbReference>